<evidence type="ECO:0000256" key="5">
    <source>
        <dbReference type="ARBA" id="ARBA00022946"/>
    </source>
</evidence>
<evidence type="ECO:0000313" key="12">
    <source>
        <dbReference type="RefSeq" id="XP_017776265.1"/>
    </source>
</evidence>
<evidence type="ECO:0000256" key="4">
    <source>
        <dbReference type="ARBA" id="ARBA00022823"/>
    </source>
</evidence>
<evidence type="ECO:0000259" key="10">
    <source>
        <dbReference type="PROSITE" id="PS51826"/>
    </source>
</evidence>
<feature type="compositionally biased region" description="Basic and acidic residues" evidence="8">
    <location>
        <begin position="142"/>
        <end position="155"/>
    </location>
</feature>
<protein>
    <recommendedName>
        <fullName evidence="7">Dihydrolipoamide acetyltransferase component of pyruvate dehydrogenase complex</fullName>
        <ecNumber evidence="7">2.3.1.-</ecNumber>
    </recommendedName>
</protein>
<comment type="similarity">
    <text evidence="2 7">Belongs to the 2-oxoacid dehydrogenase family.</text>
</comment>
<sequence>MSVTHKSCRLIATILNKNCRSVNKSVFNRNRHVDISKEIYLQSRSIYTSTLLFKNISFKLSDIGEGIREVAVKEWFVKVGDKVSQFDNICEVQSDKASVTITSRYDGVITKLHYAIDETALVGKPLVDIETDSGDDTESSSDDEKVEKKTEEKIVKSVQQTSPSSYKKDICIPSVRRLAKEHSVDLSLINGSGKDGRILKEDVLNFLKSPELKADAAPSVPVHTPKTVQADRTVPVKGFQKAMVKTMTESLKIPDFVYSDEVAVTKLAQLRQAVKEECLKSGVKISYMPFFIKAASNGLLKYPVLNASVDSNCENITYKSSHNIGIAMDTKVGLAVPVIKNVQDLSVIEIAKELNRLMISGKEGTFSASDLTGGTFAISNIGVIGGTYTKPVILPPQVAIIALGTSRVLPRFDADMKVIPEEIICVSGAADHRVVDGVSMASFINLLKKQIENPYLLFLNL</sequence>
<gene>
    <name evidence="12" type="primary">LOC108562443</name>
</gene>
<dbReference type="Pfam" id="PF00364">
    <property type="entry name" value="Biotin_lipoyl"/>
    <property type="match status" value="1"/>
</dbReference>
<reference evidence="12" key="1">
    <citation type="submission" date="2025-08" db="UniProtKB">
        <authorList>
            <consortium name="RefSeq"/>
        </authorList>
    </citation>
    <scope>IDENTIFICATION</scope>
    <source>
        <tissue evidence="12">Whole Larva</tissue>
    </source>
</reference>
<evidence type="ECO:0000313" key="11">
    <source>
        <dbReference type="Proteomes" id="UP000695000"/>
    </source>
</evidence>
<dbReference type="GeneID" id="108562443"/>
<dbReference type="PROSITE" id="PS51826">
    <property type="entry name" value="PSBD"/>
    <property type="match status" value="1"/>
</dbReference>
<dbReference type="GO" id="GO:0016746">
    <property type="term" value="F:acyltransferase activity"/>
    <property type="evidence" value="ECO:0007669"/>
    <property type="project" value="UniProtKB-KW"/>
</dbReference>
<keyword evidence="6 7" id="KW-0012">Acyltransferase</keyword>
<dbReference type="InterPro" id="IPR036625">
    <property type="entry name" value="E3-bd_dom_sf"/>
</dbReference>
<organism evidence="11 12">
    <name type="scientific">Nicrophorus vespilloides</name>
    <name type="common">Boreal carrion beetle</name>
    <dbReference type="NCBI Taxonomy" id="110193"/>
    <lineage>
        <taxon>Eukaryota</taxon>
        <taxon>Metazoa</taxon>
        <taxon>Ecdysozoa</taxon>
        <taxon>Arthropoda</taxon>
        <taxon>Hexapoda</taxon>
        <taxon>Insecta</taxon>
        <taxon>Pterygota</taxon>
        <taxon>Neoptera</taxon>
        <taxon>Endopterygota</taxon>
        <taxon>Coleoptera</taxon>
        <taxon>Polyphaga</taxon>
        <taxon>Staphyliniformia</taxon>
        <taxon>Silphidae</taxon>
        <taxon>Nicrophorinae</taxon>
        <taxon>Nicrophorus</taxon>
    </lineage>
</organism>
<evidence type="ECO:0000256" key="1">
    <source>
        <dbReference type="ARBA" id="ARBA00001938"/>
    </source>
</evidence>
<evidence type="ECO:0000256" key="8">
    <source>
        <dbReference type="SAM" id="MobiDB-lite"/>
    </source>
</evidence>
<dbReference type="RefSeq" id="XP_017776265.1">
    <property type="nucleotide sequence ID" value="XM_017920776.1"/>
</dbReference>
<dbReference type="SUPFAM" id="SSF51230">
    <property type="entry name" value="Single hybrid motif"/>
    <property type="match status" value="1"/>
</dbReference>
<dbReference type="PANTHER" id="PTHR43178">
    <property type="entry name" value="DIHYDROLIPOAMIDE ACETYLTRANSFERASE COMPONENT OF PYRUVATE DEHYDROGENASE COMPLEX"/>
    <property type="match status" value="1"/>
</dbReference>
<dbReference type="PROSITE" id="PS00189">
    <property type="entry name" value="LIPOYL"/>
    <property type="match status" value="1"/>
</dbReference>
<dbReference type="InterPro" id="IPR003016">
    <property type="entry name" value="2-oxoA_DH_lipoyl-BS"/>
</dbReference>
<dbReference type="InterPro" id="IPR023213">
    <property type="entry name" value="CAT-like_dom_sf"/>
</dbReference>
<dbReference type="InterPro" id="IPR011053">
    <property type="entry name" value="Single_hybrid_motif"/>
</dbReference>
<dbReference type="Gene3D" id="3.30.559.10">
    <property type="entry name" value="Chloramphenicol acetyltransferase-like domain"/>
    <property type="match status" value="1"/>
</dbReference>
<keyword evidence="5" id="KW-0809">Transit peptide</keyword>
<name>A0ABM1MNW5_NICVS</name>
<feature type="compositionally biased region" description="Acidic residues" evidence="8">
    <location>
        <begin position="130"/>
        <end position="141"/>
    </location>
</feature>
<feature type="region of interest" description="Disordered" evidence="8">
    <location>
        <begin position="130"/>
        <end position="161"/>
    </location>
</feature>
<dbReference type="InterPro" id="IPR000089">
    <property type="entry name" value="Biotin_lipoyl"/>
</dbReference>
<dbReference type="Pfam" id="PF02817">
    <property type="entry name" value="E3_binding"/>
    <property type="match status" value="1"/>
</dbReference>
<evidence type="ECO:0000256" key="7">
    <source>
        <dbReference type="RuleBase" id="RU003423"/>
    </source>
</evidence>
<dbReference type="Proteomes" id="UP000695000">
    <property type="component" value="Unplaced"/>
</dbReference>
<dbReference type="InterPro" id="IPR004167">
    <property type="entry name" value="PSBD"/>
</dbReference>
<dbReference type="InterPro" id="IPR050743">
    <property type="entry name" value="2-oxoacid_DH_E2_comp"/>
</dbReference>
<dbReference type="Gene3D" id="4.10.320.10">
    <property type="entry name" value="E3-binding domain"/>
    <property type="match status" value="1"/>
</dbReference>
<evidence type="ECO:0000259" key="9">
    <source>
        <dbReference type="PROSITE" id="PS50968"/>
    </source>
</evidence>
<dbReference type="PROSITE" id="PS50968">
    <property type="entry name" value="BIOTINYL_LIPOYL"/>
    <property type="match status" value="1"/>
</dbReference>
<feature type="domain" description="Lipoyl-binding" evidence="9">
    <location>
        <begin position="55"/>
        <end position="130"/>
    </location>
</feature>
<dbReference type="SUPFAM" id="SSF52777">
    <property type="entry name" value="CoA-dependent acyltransferases"/>
    <property type="match status" value="1"/>
</dbReference>
<accession>A0ABM1MNW5</accession>
<dbReference type="SUPFAM" id="SSF47005">
    <property type="entry name" value="Peripheral subunit-binding domain of 2-oxo acid dehydrogenase complex"/>
    <property type="match status" value="1"/>
</dbReference>
<keyword evidence="11" id="KW-1185">Reference proteome</keyword>
<dbReference type="Pfam" id="PF00198">
    <property type="entry name" value="2-oxoacid_dh"/>
    <property type="match status" value="1"/>
</dbReference>
<evidence type="ECO:0000256" key="2">
    <source>
        <dbReference type="ARBA" id="ARBA00007317"/>
    </source>
</evidence>
<comment type="cofactor">
    <cofactor evidence="1 7">
        <name>(R)-lipoate</name>
        <dbReference type="ChEBI" id="CHEBI:83088"/>
    </cofactor>
</comment>
<keyword evidence="4 7" id="KW-0450">Lipoyl</keyword>
<dbReference type="CDD" id="cd06849">
    <property type="entry name" value="lipoyl_domain"/>
    <property type="match status" value="1"/>
</dbReference>
<proteinExistence type="inferred from homology"/>
<evidence type="ECO:0000256" key="3">
    <source>
        <dbReference type="ARBA" id="ARBA00022679"/>
    </source>
</evidence>
<evidence type="ECO:0000256" key="6">
    <source>
        <dbReference type="ARBA" id="ARBA00023315"/>
    </source>
</evidence>
<dbReference type="Gene3D" id="2.40.50.100">
    <property type="match status" value="1"/>
</dbReference>
<feature type="domain" description="Peripheral subunit-binding (PSBD)" evidence="10">
    <location>
        <begin position="170"/>
        <end position="207"/>
    </location>
</feature>
<dbReference type="InterPro" id="IPR001078">
    <property type="entry name" value="2-oxoacid_DH_actylTfrase"/>
</dbReference>
<keyword evidence="3 7" id="KW-0808">Transferase</keyword>
<dbReference type="EC" id="2.3.1.-" evidence="7"/>
<dbReference type="PANTHER" id="PTHR43178:SF5">
    <property type="entry name" value="LIPOAMIDE ACYLTRANSFERASE COMPONENT OF BRANCHED-CHAIN ALPHA-KETO ACID DEHYDROGENASE COMPLEX, MITOCHONDRIAL"/>
    <property type="match status" value="1"/>
</dbReference>